<comment type="caution">
    <text evidence="2">The sequence shown here is derived from an EMBL/GenBank/DDBJ whole genome shotgun (WGS) entry which is preliminary data.</text>
</comment>
<keyword evidence="3" id="KW-1185">Reference proteome</keyword>
<reference evidence="2" key="1">
    <citation type="submission" date="2020-03" db="EMBL/GenBank/DDBJ databases">
        <authorList>
            <person name="Weist P."/>
        </authorList>
    </citation>
    <scope>NUCLEOTIDE SEQUENCE</scope>
</reference>
<accession>A0A9N7UMQ5</accession>
<evidence type="ECO:0000256" key="1">
    <source>
        <dbReference type="SAM" id="MobiDB-lite"/>
    </source>
</evidence>
<gene>
    <name evidence="2" type="ORF">PLEPLA_LOCUS21150</name>
</gene>
<evidence type="ECO:0000313" key="2">
    <source>
        <dbReference type="EMBL" id="CAB1433062.1"/>
    </source>
</evidence>
<dbReference type="Proteomes" id="UP001153269">
    <property type="component" value="Unassembled WGS sequence"/>
</dbReference>
<proteinExistence type="predicted"/>
<dbReference type="EMBL" id="CADEAL010001513">
    <property type="protein sequence ID" value="CAB1433062.1"/>
    <property type="molecule type" value="Genomic_DNA"/>
</dbReference>
<dbReference type="AlphaFoldDB" id="A0A9N7UMQ5"/>
<name>A0A9N7UMQ5_PLEPL</name>
<protein>
    <submittedName>
        <fullName evidence="2">Uncharacterized protein</fullName>
    </submittedName>
</protein>
<feature type="compositionally biased region" description="Polar residues" evidence="1">
    <location>
        <begin position="1"/>
        <end position="18"/>
    </location>
</feature>
<sequence length="121" mass="13565">MQQELLRSDTFTTVQKSPEQLRGGAACRRRELSFSDSHDPSSTPISSSLEKNTHHLFQAPTSTDQKKWLQPFGAQLHEEEEEEEEGGARRGLVSAAEHVGAKFSEELIYMPVIYQNTFGGN</sequence>
<evidence type="ECO:0000313" key="3">
    <source>
        <dbReference type="Proteomes" id="UP001153269"/>
    </source>
</evidence>
<organism evidence="2 3">
    <name type="scientific">Pleuronectes platessa</name>
    <name type="common">European plaice</name>
    <dbReference type="NCBI Taxonomy" id="8262"/>
    <lineage>
        <taxon>Eukaryota</taxon>
        <taxon>Metazoa</taxon>
        <taxon>Chordata</taxon>
        <taxon>Craniata</taxon>
        <taxon>Vertebrata</taxon>
        <taxon>Euteleostomi</taxon>
        <taxon>Actinopterygii</taxon>
        <taxon>Neopterygii</taxon>
        <taxon>Teleostei</taxon>
        <taxon>Neoteleostei</taxon>
        <taxon>Acanthomorphata</taxon>
        <taxon>Carangaria</taxon>
        <taxon>Pleuronectiformes</taxon>
        <taxon>Pleuronectoidei</taxon>
        <taxon>Pleuronectidae</taxon>
        <taxon>Pleuronectes</taxon>
    </lineage>
</organism>
<feature type="compositionally biased region" description="Basic and acidic residues" evidence="1">
    <location>
        <begin position="28"/>
        <end position="39"/>
    </location>
</feature>
<feature type="region of interest" description="Disordered" evidence="1">
    <location>
        <begin position="1"/>
        <end position="92"/>
    </location>
</feature>